<evidence type="ECO:0000256" key="6">
    <source>
        <dbReference type="SAM" id="MobiDB-lite"/>
    </source>
</evidence>
<feature type="compositionally biased region" description="Acidic residues" evidence="6">
    <location>
        <begin position="133"/>
        <end position="147"/>
    </location>
</feature>
<comment type="caution">
    <text evidence="8">The sequence shown here is derived from an EMBL/GenBank/DDBJ whole genome shotgun (WGS) entry which is preliminary data.</text>
</comment>
<keyword evidence="1" id="KW-0479">Metal-binding</keyword>
<dbReference type="SMART" id="SM00980">
    <property type="entry name" value="THAP"/>
    <property type="match status" value="1"/>
</dbReference>
<evidence type="ECO:0000256" key="1">
    <source>
        <dbReference type="ARBA" id="ARBA00022723"/>
    </source>
</evidence>
<dbReference type="InterPro" id="IPR006612">
    <property type="entry name" value="THAP_Znf"/>
</dbReference>
<feature type="non-terminal residue" evidence="8">
    <location>
        <position position="1"/>
    </location>
</feature>
<evidence type="ECO:0000313" key="8">
    <source>
        <dbReference type="EMBL" id="GMS91896.1"/>
    </source>
</evidence>
<dbReference type="Pfam" id="PF05485">
    <property type="entry name" value="THAP"/>
    <property type="match status" value="1"/>
</dbReference>
<dbReference type="GO" id="GO:0003677">
    <property type="term" value="F:DNA binding"/>
    <property type="evidence" value="ECO:0007669"/>
    <property type="project" value="UniProtKB-UniRule"/>
</dbReference>
<evidence type="ECO:0000256" key="5">
    <source>
        <dbReference type="PROSITE-ProRule" id="PRU00309"/>
    </source>
</evidence>
<feature type="non-terminal residue" evidence="8">
    <location>
        <position position="171"/>
    </location>
</feature>
<reference evidence="8" key="1">
    <citation type="submission" date="2023-10" db="EMBL/GenBank/DDBJ databases">
        <title>Genome assembly of Pristionchus species.</title>
        <authorList>
            <person name="Yoshida K."/>
            <person name="Sommer R.J."/>
        </authorList>
    </citation>
    <scope>NUCLEOTIDE SEQUENCE</scope>
    <source>
        <strain evidence="8">RS0144</strain>
    </source>
</reference>
<sequence>RRCVVCGVKEFQKKMHLFTRAPDRRVKWVDSVCQTPEQKNELYRKLDATVTPYICSSHFSPSDYSNPHPNTFVLRNTAVPCFVRSTVILPTVTPPHSPIPSSSSYRPPPLLSRLPPPCCTCCCRPEQWAADPNLEEELSSDEEDEDDAIKPPPLNPLQSLEADIDAEYPAL</sequence>
<dbReference type="GO" id="GO:0008270">
    <property type="term" value="F:zinc ion binding"/>
    <property type="evidence" value="ECO:0007669"/>
    <property type="project" value="UniProtKB-KW"/>
</dbReference>
<dbReference type="SUPFAM" id="SSF57716">
    <property type="entry name" value="Glucocorticoid receptor-like (DNA-binding domain)"/>
    <property type="match status" value="1"/>
</dbReference>
<evidence type="ECO:0000256" key="2">
    <source>
        <dbReference type="ARBA" id="ARBA00022771"/>
    </source>
</evidence>
<evidence type="ECO:0000259" key="7">
    <source>
        <dbReference type="PROSITE" id="PS50950"/>
    </source>
</evidence>
<evidence type="ECO:0000256" key="4">
    <source>
        <dbReference type="ARBA" id="ARBA00023125"/>
    </source>
</evidence>
<dbReference type="PROSITE" id="PS50950">
    <property type="entry name" value="ZF_THAP"/>
    <property type="match status" value="1"/>
</dbReference>
<gene>
    <name evidence="8" type="ORF">PENTCL1PPCAC_14071</name>
</gene>
<protein>
    <recommendedName>
        <fullName evidence="7">THAP-type domain-containing protein</fullName>
    </recommendedName>
</protein>
<dbReference type="EMBL" id="BTSX01000004">
    <property type="protein sequence ID" value="GMS91896.1"/>
    <property type="molecule type" value="Genomic_DNA"/>
</dbReference>
<evidence type="ECO:0000256" key="3">
    <source>
        <dbReference type="ARBA" id="ARBA00022833"/>
    </source>
</evidence>
<feature type="domain" description="THAP-type" evidence="7">
    <location>
        <begin position="1"/>
        <end position="83"/>
    </location>
</feature>
<keyword evidence="4 5" id="KW-0238">DNA-binding</keyword>
<name>A0AAV5TGB9_9BILA</name>
<feature type="region of interest" description="Disordered" evidence="6">
    <location>
        <begin position="133"/>
        <end position="171"/>
    </location>
</feature>
<proteinExistence type="predicted"/>
<dbReference type="Proteomes" id="UP001432027">
    <property type="component" value="Unassembled WGS sequence"/>
</dbReference>
<evidence type="ECO:0000313" key="9">
    <source>
        <dbReference type="Proteomes" id="UP001432027"/>
    </source>
</evidence>
<accession>A0AAV5TGB9</accession>
<keyword evidence="9" id="KW-1185">Reference proteome</keyword>
<feature type="compositionally biased region" description="Acidic residues" evidence="6">
    <location>
        <begin position="162"/>
        <end position="171"/>
    </location>
</feature>
<dbReference type="AlphaFoldDB" id="A0AAV5TGB9"/>
<keyword evidence="3" id="KW-0862">Zinc</keyword>
<organism evidence="8 9">
    <name type="scientific">Pristionchus entomophagus</name>
    <dbReference type="NCBI Taxonomy" id="358040"/>
    <lineage>
        <taxon>Eukaryota</taxon>
        <taxon>Metazoa</taxon>
        <taxon>Ecdysozoa</taxon>
        <taxon>Nematoda</taxon>
        <taxon>Chromadorea</taxon>
        <taxon>Rhabditida</taxon>
        <taxon>Rhabditina</taxon>
        <taxon>Diplogasteromorpha</taxon>
        <taxon>Diplogasteroidea</taxon>
        <taxon>Neodiplogasteridae</taxon>
        <taxon>Pristionchus</taxon>
    </lineage>
</organism>
<keyword evidence="2 5" id="KW-0863">Zinc-finger</keyword>